<dbReference type="OrthoDB" id="3269304at2759"/>
<proteinExistence type="predicted"/>
<evidence type="ECO:0000313" key="3">
    <source>
        <dbReference type="Proteomes" id="UP000076532"/>
    </source>
</evidence>
<sequence>MAPKDPFTKAQAEWIKALVPVYLSKIGALKPHLTGQPTPRDDTDLAKFVSTQWASFEVKFGGELGATSEGASVWKTRFFAKFRNAKSQSLLKSVAKPPKAVLFFHPHPDGDRGRDLFREQNADEINLSVTQKRTTNGEDSKAHAGLFQQELKLGWDALSEDEQREWHNKASSTAMSDATNLESNQEAFSDMITEALGSLIGDGAHQVGPATFLVLYGMRKPDNKLALGAVGVRGVGNDADFLAEYSDTSSVINHWNSYCAVHLPNNHQASDQAVASRDSDGRPVLPLFDPELDPTAVGRSLLTGFLEAMWDDACPMETGVSSLPWEDLAAHPGDYIEDSILPPGVTLARPSTMSLLDFYATMGAIRVAAASAASASKPFLVFRTQEAILSARRIRTTHNSRLSSPLSSPSSPRATEPRLNLERSLSPEVEFDPALSPVDTSSASNLFPTRSTPETPVPLPVTSVDKSSRKRGSKRKSEDTNTTGESASHTSNAPPPSTKKAKSYRSANPIPKVSKPRPTRIRKQTQLYDASASFTTVSAKPKSSKPGWDYVPVTDEPIR</sequence>
<reference evidence="2 3" key="1">
    <citation type="journal article" date="2016" name="Mol. Biol. Evol.">
        <title>Comparative Genomics of Early-Diverging Mushroom-Forming Fungi Provides Insights into the Origins of Lignocellulose Decay Capabilities.</title>
        <authorList>
            <person name="Nagy L.G."/>
            <person name="Riley R."/>
            <person name="Tritt A."/>
            <person name="Adam C."/>
            <person name="Daum C."/>
            <person name="Floudas D."/>
            <person name="Sun H."/>
            <person name="Yadav J.S."/>
            <person name="Pangilinan J."/>
            <person name="Larsson K.H."/>
            <person name="Matsuura K."/>
            <person name="Barry K."/>
            <person name="Labutti K."/>
            <person name="Kuo R."/>
            <person name="Ohm R.A."/>
            <person name="Bhattacharya S.S."/>
            <person name="Shirouzu T."/>
            <person name="Yoshinaga Y."/>
            <person name="Martin F.M."/>
            <person name="Grigoriev I.V."/>
            <person name="Hibbett D.S."/>
        </authorList>
    </citation>
    <scope>NUCLEOTIDE SEQUENCE [LARGE SCALE GENOMIC DNA]</scope>
    <source>
        <strain evidence="2 3">CBS 109695</strain>
    </source>
</reference>
<gene>
    <name evidence="2" type="ORF">FIBSPDRAFT_900452</name>
</gene>
<feature type="compositionally biased region" description="Polar residues" evidence="1">
    <location>
        <begin position="480"/>
        <end position="492"/>
    </location>
</feature>
<feature type="compositionally biased region" description="Low complexity" evidence="1">
    <location>
        <begin position="400"/>
        <end position="413"/>
    </location>
</feature>
<organism evidence="2 3">
    <name type="scientific">Athelia psychrophila</name>
    <dbReference type="NCBI Taxonomy" id="1759441"/>
    <lineage>
        <taxon>Eukaryota</taxon>
        <taxon>Fungi</taxon>
        <taxon>Dikarya</taxon>
        <taxon>Basidiomycota</taxon>
        <taxon>Agaricomycotina</taxon>
        <taxon>Agaricomycetes</taxon>
        <taxon>Agaricomycetidae</taxon>
        <taxon>Atheliales</taxon>
        <taxon>Atheliaceae</taxon>
        <taxon>Athelia</taxon>
    </lineage>
</organism>
<feature type="compositionally biased region" description="Polar residues" evidence="1">
    <location>
        <begin position="438"/>
        <end position="454"/>
    </location>
</feature>
<name>A0A165YFR6_9AGAM</name>
<dbReference type="EMBL" id="KV417698">
    <property type="protein sequence ID" value="KZP09511.1"/>
    <property type="molecule type" value="Genomic_DNA"/>
</dbReference>
<dbReference type="STRING" id="436010.A0A165YFR6"/>
<evidence type="ECO:0000256" key="1">
    <source>
        <dbReference type="SAM" id="MobiDB-lite"/>
    </source>
</evidence>
<protein>
    <submittedName>
        <fullName evidence="2">Uncharacterized protein</fullName>
    </submittedName>
</protein>
<dbReference type="Proteomes" id="UP000076532">
    <property type="component" value="Unassembled WGS sequence"/>
</dbReference>
<accession>A0A165YFR6</accession>
<feature type="compositionally biased region" description="Polar residues" evidence="1">
    <location>
        <begin position="524"/>
        <end position="538"/>
    </location>
</feature>
<keyword evidence="3" id="KW-1185">Reference proteome</keyword>
<feature type="region of interest" description="Disordered" evidence="1">
    <location>
        <begin position="398"/>
        <end position="559"/>
    </location>
</feature>
<feature type="compositionally biased region" description="Basic residues" evidence="1">
    <location>
        <begin position="514"/>
        <end position="523"/>
    </location>
</feature>
<evidence type="ECO:0000313" key="2">
    <source>
        <dbReference type="EMBL" id="KZP09511.1"/>
    </source>
</evidence>
<dbReference type="AlphaFoldDB" id="A0A165YFR6"/>